<proteinExistence type="predicted"/>
<name>A0ACA9K9T0_9GLOM</name>
<comment type="caution">
    <text evidence="1">The sequence shown here is derived from an EMBL/GenBank/DDBJ whole genome shotgun (WGS) entry which is preliminary data.</text>
</comment>
<accession>A0ACA9K9T0</accession>
<evidence type="ECO:0000313" key="1">
    <source>
        <dbReference type="EMBL" id="CAG8460705.1"/>
    </source>
</evidence>
<dbReference type="EMBL" id="CAJVPU010000742">
    <property type="protein sequence ID" value="CAG8460705.1"/>
    <property type="molecule type" value="Genomic_DNA"/>
</dbReference>
<keyword evidence="2" id="KW-1185">Reference proteome</keyword>
<gene>
    <name evidence="1" type="ORF">DHETER_LOCUS1268</name>
</gene>
<protein>
    <submittedName>
        <fullName evidence="1">17282_t:CDS:1</fullName>
    </submittedName>
</protein>
<evidence type="ECO:0000313" key="2">
    <source>
        <dbReference type="Proteomes" id="UP000789702"/>
    </source>
</evidence>
<sequence>MSIDTLQIMKRDKQLKKVPKTQSREESLIESPVDETSIYINRKRRRINELYIIH</sequence>
<reference evidence="1" key="1">
    <citation type="submission" date="2021-06" db="EMBL/GenBank/DDBJ databases">
        <authorList>
            <person name="Kallberg Y."/>
            <person name="Tangrot J."/>
            <person name="Rosling A."/>
        </authorList>
    </citation>
    <scope>NUCLEOTIDE SEQUENCE</scope>
    <source>
        <strain evidence="1">IL203A</strain>
    </source>
</reference>
<organism evidence="1 2">
    <name type="scientific">Dentiscutata heterogama</name>
    <dbReference type="NCBI Taxonomy" id="1316150"/>
    <lineage>
        <taxon>Eukaryota</taxon>
        <taxon>Fungi</taxon>
        <taxon>Fungi incertae sedis</taxon>
        <taxon>Mucoromycota</taxon>
        <taxon>Glomeromycotina</taxon>
        <taxon>Glomeromycetes</taxon>
        <taxon>Diversisporales</taxon>
        <taxon>Gigasporaceae</taxon>
        <taxon>Dentiscutata</taxon>
    </lineage>
</organism>
<dbReference type="Proteomes" id="UP000789702">
    <property type="component" value="Unassembled WGS sequence"/>
</dbReference>